<dbReference type="InterPro" id="IPR006439">
    <property type="entry name" value="HAD-SF_hydro_IA"/>
</dbReference>
<name>A0A6P1YPU3_9HYPH</name>
<proteinExistence type="predicted"/>
<organism evidence="2 3">
    <name type="scientific">Ancylobacter pratisalsi</name>
    <dbReference type="NCBI Taxonomy" id="1745854"/>
    <lineage>
        <taxon>Bacteria</taxon>
        <taxon>Pseudomonadati</taxon>
        <taxon>Pseudomonadota</taxon>
        <taxon>Alphaproteobacteria</taxon>
        <taxon>Hyphomicrobiales</taxon>
        <taxon>Xanthobacteraceae</taxon>
        <taxon>Ancylobacter</taxon>
    </lineage>
</organism>
<dbReference type="GO" id="GO:0008967">
    <property type="term" value="F:phosphoglycolate phosphatase activity"/>
    <property type="evidence" value="ECO:0007669"/>
    <property type="project" value="TreeGrafter"/>
</dbReference>
<gene>
    <name evidence="2" type="ORF">G3A50_18390</name>
</gene>
<dbReference type="GO" id="GO:0006281">
    <property type="term" value="P:DNA repair"/>
    <property type="evidence" value="ECO:0007669"/>
    <property type="project" value="TreeGrafter"/>
</dbReference>
<sequence>MKLALFDCDGTLVDSQNVIVAAMTRAFARAQIDLPPRKALLGIVGLSLVEAMRRLGDGDPQFPAEQLAQFYREAFHALRGEPDFAEPLFPDIRMVLDHLSAREDVVLGIATGKSQRGVAAVLSHHGLEGRFITIQTADDAPSKPHPAMVLQAMQATGAAPMDTILIGDTSFDMTMARAAGARAIGVTWGYHASDLLRSSGAERLVSDGTALLTAMDELWTWPAQGGHAETAASRAAPAESNDERG</sequence>
<dbReference type="InterPro" id="IPR023214">
    <property type="entry name" value="HAD_sf"/>
</dbReference>
<reference evidence="2 3" key="1">
    <citation type="submission" date="2020-02" db="EMBL/GenBank/DDBJ databases">
        <authorList>
            <person name="Li G."/>
        </authorList>
    </citation>
    <scope>NUCLEOTIDE SEQUENCE [LARGE SCALE GENOMIC DNA]</scope>
    <source>
        <strain evidence="2 3">DSM 102029</strain>
    </source>
</reference>
<dbReference type="Gene3D" id="1.10.150.240">
    <property type="entry name" value="Putative phosphatase, domain 2"/>
    <property type="match status" value="1"/>
</dbReference>
<dbReference type="InterPro" id="IPR041492">
    <property type="entry name" value="HAD_2"/>
</dbReference>
<protein>
    <submittedName>
        <fullName evidence="2">HAD-IA family hydrolase</fullName>
    </submittedName>
</protein>
<keyword evidence="3" id="KW-1185">Reference proteome</keyword>
<evidence type="ECO:0000313" key="2">
    <source>
        <dbReference type="EMBL" id="QIB35458.1"/>
    </source>
</evidence>
<dbReference type="AlphaFoldDB" id="A0A6P1YPU3"/>
<feature type="region of interest" description="Disordered" evidence="1">
    <location>
        <begin position="225"/>
        <end position="245"/>
    </location>
</feature>
<dbReference type="Gene3D" id="3.40.50.1000">
    <property type="entry name" value="HAD superfamily/HAD-like"/>
    <property type="match status" value="1"/>
</dbReference>
<dbReference type="InterPro" id="IPR050155">
    <property type="entry name" value="HAD-like_hydrolase_sf"/>
</dbReference>
<keyword evidence="2" id="KW-0378">Hydrolase</keyword>
<dbReference type="PANTHER" id="PTHR43434">
    <property type="entry name" value="PHOSPHOGLYCOLATE PHOSPHATASE"/>
    <property type="match status" value="1"/>
</dbReference>
<dbReference type="Proteomes" id="UP000464751">
    <property type="component" value="Chromosome"/>
</dbReference>
<dbReference type="Pfam" id="PF13419">
    <property type="entry name" value="HAD_2"/>
    <property type="match status" value="1"/>
</dbReference>
<dbReference type="SUPFAM" id="SSF56784">
    <property type="entry name" value="HAD-like"/>
    <property type="match status" value="1"/>
</dbReference>
<dbReference type="GO" id="GO:0005829">
    <property type="term" value="C:cytosol"/>
    <property type="evidence" value="ECO:0007669"/>
    <property type="project" value="TreeGrafter"/>
</dbReference>
<dbReference type="InterPro" id="IPR036412">
    <property type="entry name" value="HAD-like_sf"/>
</dbReference>
<accession>A0A6P1YPU3</accession>
<dbReference type="EMBL" id="CP048630">
    <property type="protein sequence ID" value="QIB35458.1"/>
    <property type="molecule type" value="Genomic_DNA"/>
</dbReference>
<dbReference type="InterPro" id="IPR023198">
    <property type="entry name" value="PGP-like_dom2"/>
</dbReference>
<dbReference type="NCBIfam" id="TIGR01549">
    <property type="entry name" value="HAD-SF-IA-v1"/>
    <property type="match status" value="1"/>
</dbReference>
<evidence type="ECO:0000256" key="1">
    <source>
        <dbReference type="SAM" id="MobiDB-lite"/>
    </source>
</evidence>
<dbReference type="PANTHER" id="PTHR43434:SF24">
    <property type="entry name" value="HYDROLASE-RELATED"/>
    <property type="match status" value="1"/>
</dbReference>
<evidence type="ECO:0000313" key="3">
    <source>
        <dbReference type="Proteomes" id="UP000464751"/>
    </source>
</evidence>
<dbReference type="SFLD" id="SFLDG01129">
    <property type="entry name" value="C1.5:_HAD__Beta-PGM__Phosphata"/>
    <property type="match status" value="1"/>
</dbReference>
<dbReference type="RefSeq" id="WP_163076598.1">
    <property type="nucleotide sequence ID" value="NZ_CP048630.1"/>
</dbReference>
<dbReference type="NCBIfam" id="TIGR01509">
    <property type="entry name" value="HAD-SF-IA-v3"/>
    <property type="match status" value="1"/>
</dbReference>
<dbReference type="SFLD" id="SFLDS00003">
    <property type="entry name" value="Haloacid_Dehalogenase"/>
    <property type="match status" value="1"/>
</dbReference>
<dbReference type="KEGG" id="apra:G3A50_18390"/>
<feature type="compositionally biased region" description="Low complexity" evidence="1">
    <location>
        <begin position="228"/>
        <end position="239"/>
    </location>
</feature>